<dbReference type="Proteomes" id="UP000638848">
    <property type="component" value="Unassembled WGS sequence"/>
</dbReference>
<dbReference type="InterPro" id="IPR024344">
    <property type="entry name" value="MDMPI_metal-binding"/>
</dbReference>
<dbReference type="AlphaFoldDB" id="A0A917H9D8"/>
<evidence type="ECO:0000313" key="3">
    <source>
        <dbReference type="Proteomes" id="UP000638848"/>
    </source>
</evidence>
<dbReference type="Pfam" id="PF11716">
    <property type="entry name" value="MDMPI_N"/>
    <property type="match status" value="1"/>
</dbReference>
<evidence type="ECO:0000313" key="2">
    <source>
        <dbReference type="EMBL" id="GGG71876.1"/>
    </source>
</evidence>
<comment type="caution">
    <text evidence="2">The sequence shown here is derived from an EMBL/GenBank/DDBJ whole genome shotgun (WGS) entry which is preliminary data.</text>
</comment>
<dbReference type="NCBIfam" id="TIGR03083">
    <property type="entry name" value="maleylpyruvate isomerase family mycothiol-dependent enzyme"/>
    <property type="match status" value="1"/>
</dbReference>
<dbReference type="GO" id="GO:0046872">
    <property type="term" value="F:metal ion binding"/>
    <property type="evidence" value="ECO:0007669"/>
    <property type="project" value="InterPro"/>
</dbReference>
<dbReference type="RefSeq" id="WP_188540511.1">
    <property type="nucleotide sequence ID" value="NZ_BMEQ01000050.1"/>
</dbReference>
<keyword evidence="3" id="KW-1185">Reference proteome</keyword>
<dbReference type="SUPFAM" id="SSF109854">
    <property type="entry name" value="DinB/YfiT-like putative metalloenzymes"/>
    <property type="match status" value="1"/>
</dbReference>
<reference evidence="2" key="1">
    <citation type="journal article" date="2014" name="Int. J. Syst. Evol. Microbiol.">
        <title>Complete genome sequence of Corynebacterium casei LMG S-19264T (=DSM 44701T), isolated from a smear-ripened cheese.</title>
        <authorList>
            <consortium name="US DOE Joint Genome Institute (JGI-PGF)"/>
            <person name="Walter F."/>
            <person name="Albersmeier A."/>
            <person name="Kalinowski J."/>
            <person name="Ruckert C."/>
        </authorList>
    </citation>
    <scope>NUCLEOTIDE SEQUENCE</scope>
    <source>
        <strain evidence="2">CGMCC 1.12187</strain>
    </source>
</reference>
<sequence length="205" mass="21978">MSEIWPVVHAERTALIQHLQALLALQWATPSLCPGWDVHDVLAHLVDDAKTTRLGFVRDFVAAGFDFDRLNARGLAREKAEDPSRTLDRFRAVSRRTTSAPAPPATRLVEAFVHGEDIRRPLGIRHDYPSTHVATALGHQLSTSVNRGGGAERARGLRLVATDTDFDVGAGESVRGTAIALLLAVSGRPVGPEELMGPGGAALGE</sequence>
<name>A0A917H9D8_9MICC</name>
<gene>
    <name evidence="2" type="ORF">GCM10011374_40780</name>
</gene>
<accession>A0A917H9D8</accession>
<dbReference type="InterPro" id="IPR017517">
    <property type="entry name" value="Maleyloyr_isom"/>
</dbReference>
<dbReference type="EMBL" id="BMEQ01000050">
    <property type="protein sequence ID" value="GGG71876.1"/>
    <property type="molecule type" value="Genomic_DNA"/>
</dbReference>
<feature type="domain" description="Mycothiol-dependent maleylpyruvate isomerase metal-binding" evidence="1">
    <location>
        <begin position="9"/>
        <end position="102"/>
    </location>
</feature>
<reference evidence="2" key="2">
    <citation type="submission" date="2020-09" db="EMBL/GenBank/DDBJ databases">
        <authorList>
            <person name="Sun Q."/>
            <person name="Zhou Y."/>
        </authorList>
    </citation>
    <scope>NUCLEOTIDE SEQUENCE</scope>
    <source>
        <strain evidence="2">CGMCC 1.12187</strain>
    </source>
</reference>
<evidence type="ECO:0000259" key="1">
    <source>
        <dbReference type="Pfam" id="PF11716"/>
    </source>
</evidence>
<proteinExistence type="predicted"/>
<protein>
    <recommendedName>
        <fullName evidence="1">Mycothiol-dependent maleylpyruvate isomerase metal-binding domain-containing protein</fullName>
    </recommendedName>
</protein>
<dbReference type="InterPro" id="IPR034660">
    <property type="entry name" value="DinB/YfiT-like"/>
</dbReference>
<organism evidence="2 3">
    <name type="scientific">Kocuria dechangensis</name>
    <dbReference type="NCBI Taxonomy" id="1176249"/>
    <lineage>
        <taxon>Bacteria</taxon>
        <taxon>Bacillati</taxon>
        <taxon>Actinomycetota</taxon>
        <taxon>Actinomycetes</taxon>
        <taxon>Micrococcales</taxon>
        <taxon>Micrococcaceae</taxon>
        <taxon>Kocuria</taxon>
    </lineage>
</organism>
<dbReference type="Gene3D" id="1.20.120.450">
    <property type="entry name" value="dinb family like domain"/>
    <property type="match status" value="1"/>
</dbReference>